<dbReference type="InterPro" id="IPR017475">
    <property type="entry name" value="EPS_sugar_tfrase"/>
</dbReference>
<accession>A0A0P7Z795</accession>
<dbReference type="NCBIfam" id="TIGR03025">
    <property type="entry name" value="EPS_sugtrans"/>
    <property type="match status" value="1"/>
</dbReference>
<dbReference type="STRING" id="1305731.GCA_000934705_01396"/>
<dbReference type="Proteomes" id="UP000050416">
    <property type="component" value="Unassembled WGS sequence"/>
</dbReference>
<keyword evidence="5 7" id="KW-1133">Transmembrane helix</keyword>
<dbReference type="NCBIfam" id="TIGR03013">
    <property type="entry name" value="EpsB_2"/>
    <property type="match status" value="1"/>
</dbReference>
<evidence type="ECO:0000256" key="4">
    <source>
        <dbReference type="ARBA" id="ARBA00022692"/>
    </source>
</evidence>
<sequence length="470" mass="53536">MAHVRLFRHYIHLPFVILGLIDLVVMAFAFGIAIFFRFFGEIGFFLEHLFFVFPSILAFALFNLVVMIALGVHQSRVEEGMSGMMLRTIMAMILAIPVHGFAYFIADDWLWYLGSFGLLTSATVLAIFSLGIARVVFFALVGKEAFKRRVLVLGAGHRARQLLEDLTTPFNRKGFTLDGFVALPDEPIEIPDEHLINMPMSLHDYVLRHPVREIVVAVDDRRRGLPMEDLLECKMEGVQIIDGANFYERESRKVALEMITRGWLVFSDGFSVSSVYGVGKRTLDILTAGTLLLATFPIMILTAIAIKIEDGLKAPVFYSQERVGLNNRVFRVHKFRSMITDAEKNGAVWATQNDARVTRVGDFIRKVRIDELPQIFNVLNGSMAFVGPRPERPVFVEQLSERIPFYSERHRVKPGLTGWAQLCFAYADNEEDTREKLRYDLYYIKNQSLLLDLLVIIQTVEVVLFKKGSR</sequence>
<proteinExistence type="inferred from homology"/>
<feature type="transmembrane region" description="Helical" evidence="7">
    <location>
        <begin position="48"/>
        <end position="72"/>
    </location>
</feature>
<feature type="transmembrane region" description="Helical" evidence="7">
    <location>
        <begin position="12"/>
        <end position="36"/>
    </location>
</feature>
<comment type="similarity">
    <text evidence="2">Belongs to the bacterial sugar transferase family.</text>
</comment>
<feature type="transmembrane region" description="Helical" evidence="7">
    <location>
        <begin position="118"/>
        <end position="141"/>
    </location>
</feature>
<dbReference type="PATRIC" id="fig|1305731.5.peg.3264"/>
<dbReference type="InterPro" id="IPR003362">
    <property type="entry name" value="Bact_transf"/>
</dbReference>
<evidence type="ECO:0000256" key="7">
    <source>
        <dbReference type="SAM" id="Phobius"/>
    </source>
</evidence>
<organism evidence="9 10">
    <name type="scientific">Marinobacter excellens HL-55</name>
    <dbReference type="NCBI Taxonomy" id="1305731"/>
    <lineage>
        <taxon>Bacteria</taxon>
        <taxon>Pseudomonadati</taxon>
        <taxon>Pseudomonadota</taxon>
        <taxon>Gammaproteobacteria</taxon>
        <taxon>Pseudomonadales</taxon>
        <taxon>Marinobacteraceae</taxon>
        <taxon>Marinobacter</taxon>
    </lineage>
</organism>
<dbReference type="GO" id="GO:0016780">
    <property type="term" value="F:phosphotransferase activity, for other substituted phosphate groups"/>
    <property type="evidence" value="ECO:0007669"/>
    <property type="project" value="TreeGrafter"/>
</dbReference>
<dbReference type="EMBL" id="LJZQ01000002">
    <property type="protein sequence ID" value="KPQ30423.1"/>
    <property type="molecule type" value="Genomic_DNA"/>
</dbReference>
<dbReference type="Pfam" id="PF02397">
    <property type="entry name" value="Bac_transf"/>
    <property type="match status" value="1"/>
</dbReference>
<dbReference type="AlphaFoldDB" id="A0A0P7Z795"/>
<evidence type="ECO:0000256" key="5">
    <source>
        <dbReference type="ARBA" id="ARBA00022989"/>
    </source>
</evidence>
<evidence type="ECO:0000256" key="2">
    <source>
        <dbReference type="ARBA" id="ARBA00006464"/>
    </source>
</evidence>
<feature type="transmembrane region" description="Helical" evidence="7">
    <location>
        <begin position="285"/>
        <end position="306"/>
    </location>
</feature>
<reference evidence="9 10" key="1">
    <citation type="submission" date="2015-09" db="EMBL/GenBank/DDBJ databases">
        <title>Identification and resolution of microdiversity through metagenomic sequencing of parallel consortia.</title>
        <authorList>
            <person name="Nelson W.C."/>
            <person name="Romine M.F."/>
            <person name="Lindemann S.R."/>
        </authorList>
    </citation>
    <scope>NUCLEOTIDE SEQUENCE [LARGE SCALE GENOMIC DNA]</scope>
    <source>
        <strain evidence="9">HL-55</strain>
    </source>
</reference>
<feature type="domain" description="Bacterial sugar transferase" evidence="8">
    <location>
        <begin position="280"/>
        <end position="464"/>
    </location>
</feature>
<comment type="caution">
    <text evidence="9">The sequence shown here is derived from an EMBL/GenBank/DDBJ whole genome shotgun (WGS) entry which is preliminary data.</text>
</comment>
<keyword evidence="4 7" id="KW-0812">Transmembrane</keyword>
<gene>
    <name evidence="9" type="ORF">HLUCCX14_02380</name>
</gene>
<evidence type="ECO:0000259" key="8">
    <source>
        <dbReference type="Pfam" id="PF02397"/>
    </source>
</evidence>
<protein>
    <submittedName>
        <fullName evidence="9">Sugar transferases involved in lipopolysaccharide synthesis</fullName>
    </submittedName>
</protein>
<evidence type="ECO:0000256" key="3">
    <source>
        <dbReference type="ARBA" id="ARBA00022679"/>
    </source>
</evidence>
<dbReference type="InterPro" id="IPR017464">
    <property type="entry name" value="Sugar_tfrase_EpsB_2"/>
</dbReference>
<evidence type="ECO:0000313" key="10">
    <source>
        <dbReference type="Proteomes" id="UP000050416"/>
    </source>
</evidence>
<comment type="subcellular location">
    <subcellularLocation>
        <location evidence="1">Membrane</location>
        <topology evidence="1">Multi-pass membrane protein</topology>
    </subcellularLocation>
</comment>
<dbReference type="OrthoDB" id="9808602at2"/>
<evidence type="ECO:0000256" key="1">
    <source>
        <dbReference type="ARBA" id="ARBA00004141"/>
    </source>
</evidence>
<feature type="transmembrane region" description="Helical" evidence="7">
    <location>
        <begin position="84"/>
        <end position="106"/>
    </location>
</feature>
<evidence type="ECO:0000313" key="9">
    <source>
        <dbReference type="EMBL" id="KPQ30423.1"/>
    </source>
</evidence>
<dbReference type="GO" id="GO:0016020">
    <property type="term" value="C:membrane"/>
    <property type="evidence" value="ECO:0007669"/>
    <property type="project" value="UniProtKB-SubCell"/>
</dbReference>
<keyword evidence="3 9" id="KW-0808">Transferase</keyword>
<name>A0A0P7Z795_9GAMM</name>
<dbReference type="PANTHER" id="PTHR30576:SF0">
    <property type="entry name" value="UNDECAPRENYL-PHOSPHATE N-ACETYLGALACTOSAMINYL 1-PHOSPHATE TRANSFERASE-RELATED"/>
    <property type="match status" value="1"/>
</dbReference>
<dbReference type="PANTHER" id="PTHR30576">
    <property type="entry name" value="COLANIC BIOSYNTHESIS UDP-GLUCOSE LIPID CARRIER TRANSFERASE"/>
    <property type="match status" value="1"/>
</dbReference>
<keyword evidence="6 7" id="KW-0472">Membrane</keyword>
<evidence type="ECO:0000256" key="6">
    <source>
        <dbReference type="ARBA" id="ARBA00023136"/>
    </source>
</evidence>